<dbReference type="Gene3D" id="3.30.1540.10">
    <property type="entry name" value="formyl-coa transferase, domain 3"/>
    <property type="match status" value="1"/>
</dbReference>
<evidence type="ECO:0000256" key="1">
    <source>
        <dbReference type="ARBA" id="ARBA00022679"/>
    </source>
</evidence>
<keyword evidence="3" id="KW-1185">Reference proteome</keyword>
<dbReference type="InterPro" id="IPR023606">
    <property type="entry name" value="CoA-Trfase_III_dom_1_sf"/>
</dbReference>
<dbReference type="SUPFAM" id="SSF89796">
    <property type="entry name" value="CoA-transferase family III (CaiB/BaiF)"/>
    <property type="match status" value="1"/>
</dbReference>
<dbReference type="Proteomes" id="UP001161064">
    <property type="component" value="Unassembled WGS sequence"/>
</dbReference>
<name>A0ABQ4PV02_9PROT</name>
<dbReference type="Gene3D" id="3.40.50.10540">
    <property type="entry name" value="Crotonobetainyl-coa:carnitine coa-transferase, domain 1"/>
    <property type="match status" value="1"/>
</dbReference>
<keyword evidence="1" id="KW-0808">Transferase</keyword>
<organism evidence="2 3">
    <name type="scientific">Candidatus Phycosocius spiralis</name>
    <dbReference type="NCBI Taxonomy" id="2815099"/>
    <lineage>
        <taxon>Bacteria</taxon>
        <taxon>Pseudomonadati</taxon>
        <taxon>Pseudomonadota</taxon>
        <taxon>Alphaproteobacteria</taxon>
        <taxon>Caulobacterales</taxon>
        <taxon>Caulobacterales incertae sedis</taxon>
        <taxon>Candidatus Phycosocius</taxon>
    </lineage>
</organism>
<dbReference type="PANTHER" id="PTHR48207:SF3">
    <property type="entry name" value="SUCCINATE--HYDROXYMETHYLGLUTARATE COA-TRANSFERASE"/>
    <property type="match status" value="1"/>
</dbReference>
<dbReference type="InterPro" id="IPR044855">
    <property type="entry name" value="CoA-Trfase_III_dom3_sf"/>
</dbReference>
<dbReference type="PANTHER" id="PTHR48207">
    <property type="entry name" value="SUCCINATE--HYDROXYMETHYLGLUTARATE COA-TRANSFERASE"/>
    <property type="match status" value="1"/>
</dbReference>
<gene>
    <name evidence="2" type="ORF">PsB1_1011</name>
</gene>
<dbReference type="EMBL" id="BPFZ01000005">
    <property type="protein sequence ID" value="GIU66857.1"/>
    <property type="molecule type" value="Genomic_DNA"/>
</dbReference>
<dbReference type="InterPro" id="IPR050483">
    <property type="entry name" value="CoA-transferase_III_domain"/>
</dbReference>
<evidence type="ECO:0000313" key="3">
    <source>
        <dbReference type="Proteomes" id="UP001161064"/>
    </source>
</evidence>
<proteinExistence type="predicted"/>
<comment type="caution">
    <text evidence="2">The sequence shown here is derived from an EMBL/GenBank/DDBJ whole genome shotgun (WGS) entry which is preliminary data.</text>
</comment>
<sequence>MSKSSPEATGPLKGLRVIELGVLLAGPFCGQLLGDLGAEVIKIEPPDQGDPMRDWGPIKPKGQGLWFPIVARNKKCIVANMRKPEGQQILKDLVADADFVLENFRPGTMEKWGIGYDTLSAINPGIIMIRVSGYGQTGPSSHKAGYASVGEAMGGLRYVMGEADRMPSRAGISIGDTLAATFATIGALAALEHRRKTGRGQMVDAAIYESCFAMMESLIPDFQFGNYIRERAGSILPKIAPSNIYPASDGMLIIAANQDTVWCRLAELMGRPELAHDPRYATHIARGEHQGELDELISAWTRTQTSQSLEDICEQGGVPCGRIYRAPEMLQDEHFAARQAIIEVEHPVLGGFKMQNVFPKLSETPGNVRWTGPDMGAHTLEVLQNILGYDDTKIEALKAVNAI</sequence>
<accession>A0ABQ4PV02</accession>
<dbReference type="RefSeq" id="WP_284359513.1">
    <property type="nucleotide sequence ID" value="NZ_BPFZ01000005.1"/>
</dbReference>
<reference evidence="2" key="1">
    <citation type="submission" date="2021-05" db="EMBL/GenBank/DDBJ databases">
        <authorList>
            <person name="Tanabe Y."/>
        </authorList>
    </citation>
    <scope>NUCLEOTIDE SEQUENCE</scope>
    <source>
        <strain evidence="2">BOTRYCO-1</strain>
    </source>
</reference>
<evidence type="ECO:0000313" key="2">
    <source>
        <dbReference type="EMBL" id="GIU66857.1"/>
    </source>
</evidence>
<dbReference type="Pfam" id="PF02515">
    <property type="entry name" value="CoA_transf_3"/>
    <property type="match status" value="1"/>
</dbReference>
<protein>
    <submittedName>
        <fullName evidence="2">Succinyl-CoA--D-citramalate CoA-transferase</fullName>
    </submittedName>
</protein>
<dbReference type="InterPro" id="IPR003673">
    <property type="entry name" value="CoA-Trfase_fam_III"/>
</dbReference>
<reference evidence="2" key="2">
    <citation type="journal article" date="2023" name="ISME Commun">
        <title>Characterization of a bloom-associated alphaproteobacterial lineage, 'Candidatus Phycosocius': insights into freshwater algal-bacterial interactions.</title>
        <authorList>
            <person name="Tanabe Y."/>
            <person name="Yamaguchi H."/>
            <person name="Yoshida M."/>
            <person name="Kai A."/>
            <person name="Okazaki Y."/>
        </authorList>
    </citation>
    <scope>NUCLEOTIDE SEQUENCE</scope>
    <source>
        <strain evidence="2">BOTRYCO-1</strain>
    </source>
</reference>